<keyword evidence="1" id="KW-0812">Transmembrane</keyword>
<keyword evidence="1" id="KW-1133">Transmembrane helix</keyword>
<organism evidence="2 3">
    <name type="scientific">Candidatus Caccousia avicola</name>
    <dbReference type="NCBI Taxonomy" id="2840721"/>
    <lineage>
        <taxon>Bacteria</taxon>
        <taxon>Bacillati</taxon>
        <taxon>Bacillota</taxon>
        <taxon>Clostridia</taxon>
        <taxon>Eubacteriales</taxon>
        <taxon>Oscillospiraceae</taxon>
        <taxon>Oscillospiraceae incertae sedis</taxon>
        <taxon>Candidatus Caccousia</taxon>
    </lineage>
</organism>
<evidence type="ECO:0000256" key="1">
    <source>
        <dbReference type="SAM" id="Phobius"/>
    </source>
</evidence>
<keyword evidence="1" id="KW-0472">Membrane</keyword>
<evidence type="ECO:0000313" key="3">
    <source>
        <dbReference type="Proteomes" id="UP000824242"/>
    </source>
</evidence>
<dbReference type="AlphaFoldDB" id="A0A9D1AL44"/>
<feature type="transmembrane region" description="Helical" evidence="1">
    <location>
        <begin position="35"/>
        <end position="53"/>
    </location>
</feature>
<reference evidence="2" key="1">
    <citation type="submission" date="2020-10" db="EMBL/GenBank/DDBJ databases">
        <authorList>
            <person name="Gilroy R."/>
        </authorList>
    </citation>
    <scope>NUCLEOTIDE SEQUENCE</scope>
    <source>
        <strain evidence="2">ChiSxjej1B13-7958</strain>
    </source>
</reference>
<gene>
    <name evidence="2" type="ORF">IAB89_00520</name>
</gene>
<reference evidence="2" key="2">
    <citation type="journal article" date="2021" name="PeerJ">
        <title>Extensive microbial diversity within the chicken gut microbiome revealed by metagenomics and culture.</title>
        <authorList>
            <person name="Gilroy R."/>
            <person name="Ravi A."/>
            <person name="Getino M."/>
            <person name="Pursley I."/>
            <person name="Horton D.L."/>
            <person name="Alikhan N.F."/>
            <person name="Baker D."/>
            <person name="Gharbi K."/>
            <person name="Hall N."/>
            <person name="Watson M."/>
            <person name="Adriaenssens E.M."/>
            <person name="Foster-Nyarko E."/>
            <person name="Jarju S."/>
            <person name="Secka A."/>
            <person name="Antonio M."/>
            <person name="Oren A."/>
            <person name="Chaudhuri R.R."/>
            <person name="La Ragione R."/>
            <person name="Hildebrand F."/>
            <person name="Pallen M.J."/>
        </authorList>
    </citation>
    <scope>NUCLEOTIDE SEQUENCE</scope>
    <source>
        <strain evidence="2">ChiSxjej1B13-7958</strain>
    </source>
</reference>
<sequence length="78" mass="8123">MEFIHKLSSRKFLAAAAGLVAGLAMIFGLDEGVVTSVAGAVLSLCSVVTYVIAEGRIDAEGVKKAAEDVQKVIDELTE</sequence>
<dbReference type="EMBL" id="DVGZ01000004">
    <property type="protein sequence ID" value="HIR46132.1"/>
    <property type="molecule type" value="Genomic_DNA"/>
</dbReference>
<proteinExistence type="predicted"/>
<name>A0A9D1AL44_9FIRM</name>
<dbReference type="Proteomes" id="UP000824242">
    <property type="component" value="Unassembled WGS sequence"/>
</dbReference>
<comment type="caution">
    <text evidence="2">The sequence shown here is derived from an EMBL/GenBank/DDBJ whole genome shotgun (WGS) entry which is preliminary data.</text>
</comment>
<evidence type="ECO:0000313" key="2">
    <source>
        <dbReference type="EMBL" id="HIR46132.1"/>
    </source>
</evidence>
<feature type="transmembrane region" description="Helical" evidence="1">
    <location>
        <begin position="12"/>
        <end position="29"/>
    </location>
</feature>
<protein>
    <submittedName>
        <fullName evidence="2">Uncharacterized protein</fullName>
    </submittedName>
</protein>
<accession>A0A9D1AL44</accession>